<evidence type="ECO:0000256" key="6">
    <source>
        <dbReference type="ARBA" id="ARBA00022741"/>
    </source>
</evidence>
<feature type="domain" description="Mur ligase central" evidence="16">
    <location>
        <begin position="109"/>
        <end position="307"/>
    </location>
</feature>
<evidence type="ECO:0000256" key="4">
    <source>
        <dbReference type="ARBA" id="ARBA00022598"/>
    </source>
</evidence>
<feature type="binding site" evidence="12">
    <location>
        <position position="188"/>
    </location>
    <ligand>
        <name>UDP-N-acetyl-alpha-D-muramoyl-L-alanyl-D-glutamate</name>
        <dbReference type="ChEBI" id="CHEBI:83900"/>
    </ligand>
</feature>
<evidence type="ECO:0000256" key="2">
    <source>
        <dbReference type="ARBA" id="ARBA00005898"/>
    </source>
</evidence>
<feature type="binding site" evidence="12">
    <location>
        <begin position="153"/>
        <end position="154"/>
    </location>
    <ligand>
        <name>UDP-N-acetyl-alpha-D-muramoyl-L-alanyl-D-glutamate</name>
        <dbReference type="ChEBI" id="CHEBI:83900"/>
    </ligand>
</feature>
<dbReference type="NCBIfam" id="NF001124">
    <property type="entry name" value="PRK00139.1-2"/>
    <property type="match status" value="1"/>
</dbReference>
<feature type="domain" description="Mur ligase N-terminal catalytic" evidence="14">
    <location>
        <begin position="23"/>
        <end position="97"/>
    </location>
</feature>
<dbReference type="GO" id="GO:0008765">
    <property type="term" value="F:UDP-N-acetylmuramoylalanyl-D-glutamate-2,6-diaminopimelate ligase activity"/>
    <property type="evidence" value="ECO:0007669"/>
    <property type="project" value="UniProtKB-UniRule"/>
</dbReference>
<dbReference type="GO" id="GO:0009252">
    <property type="term" value="P:peptidoglycan biosynthetic process"/>
    <property type="evidence" value="ECO:0007669"/>
    <property type="project" value="UniProtKB-UniRule"/>
</dbReference>
<dbReference type="PANTHER" id="PTHR23135">
    <property type="entry name" value="MUR LIGASE FAMILY MEMBER"/>
    <property type="match status" value="1"/>
</dbReference>
<feature type="binding site" evidence="12">
    <location>
        <begin position="111"/>
        <end position="117"/>
    </location>
    <ligand>
        <name>ATP</name>
        <dbReference type="ChEBI" id="CHEBI:30616"/>
    </ligand>
</feature>
<evidence type="ECO:0000256" key="7">
    <source>
        <dbReference type="ARBA" id="ARBA00022840"/>
    </source>
</evidence>
<evidence type="ECO:0000259" key="16">
    <source>
        <dbReference type="Pfam" id="PF08245"/>
    </source>
</evidence>
<dbReference type="GO" id="GO:0000287">
    <property type="term" value="F:magnesium ion binding"/>
    <property type="evidence" value="ECO:0007669"/>
    <property type="project" value="UniProtKB-UniRule"/>
</dbReference>
<evidence type="ECO:0000259" key="14">
    <source>
        <dbReference type="Pfam" id="PF01225"/>
    </source>
</evidence>
<feature type="domain" description="Mur ligase C-terminal" evidence="15">
    <location>
        <begin position="330"/>
        <end position="457"/>
    </location>
</feature>
<dbReference type="GO" id="GO:0051301">
    <property type="term" value="P:cell division"/>
    <property type="evidence" value="ECO:0007669"/>
    <property type="project" value="UniProtKB-KW"/>
</dbReference>
<dbReference type="SUPFAM" id="SSF53623">
    <property type="entry name" value="MurD-like peptide ligases, catalytic domain"/>
    <property type="match status" value="1"/>
</dbReference>
<evidence type="ECO:0000256" key="9">
    <source>
        <dbReference type="ARBA" id="ARBA00022984"/>
    </source>
</evidence>
<dbReference type="Pfam" id="PF08245">
    <property type="entry name" value="Mur_ligase_M"/>
    <property type="match status" value="1"/>
</dbReference>
<comment type="catalytic activity">
    <reaction evidence="12">
        <text>UDP-N-acetyl-alpha-D-muramoyl-L-alanyl-D-glutamate + meso-2,6-diaminopimelate + ATP = UDP-N-acetyl-alpha-D-muramoyl-L-alanyl-gamma-D-glutamyl-meso-2,6-diaminopimelate + ADP + phosphate + H(+)</text>
        <dbReference type="Rhea" id="RHEA:23676"/>
        <dbReference type="ChEBI" id="CHEBI:15378"/>
        <dbReference type="ChEBI" id="CHEBI:30616"/>
        <dbReference type="ChEBI" id="CHEBI:43474"/>
        <dbReference type="ChEBI" id="CHEBI:57791"/>
        <dbReference type="ChEBI" id="CHEBI:83900"/>
        <dbReference type="ChEBI" id="CHEBI:83905"/>
        <dbReference type="ChEBI" id="CHEBI:456216"/>
        <dbReference type="EC" id="6.3.2.13"/>
    </reaction>
</comment>
<dbReference type="SUPFAM" id="SSF53244">
    <property type="entry name" value="MurD-like peptide ligases, peptide-binding domain"/>
    <property type="match status" value="1"/>
</dbReference>
<dbReference type="GO" id="GO:0071555">
    <property type="term" value="P:cell wall organization"/>
    <property type="evidence" value="ECO:0007669"/>
    <property type="project" value="UniProtKB-KW"/>
</dbReference>
<keyword evidence="8 12" id="KW-0133">Cell shape</keyword>
<keyword evidence="10 12" id="KW-0131">Cell cycle</keyword>
<feature type="binding site" evidence="12">
    <location>
        <position position="459"/>
    </location>
    <ligand>
        <name>meso-2,6-diaminopimelate</name>
        <dbReference type="ChEBI" id="CHEBI:57791"/>
    </ligand>
</feature>
<dbReference type="GO" id="GO:0008360">
    <property type="term" value="P:regulation of cell shape"/>
    <property type="evidence" value="ECO:0007669"/>
    <property type="project" value="UniProtKB-KW"/>
</dbReference>
<dbReference type="GO" id="GO:0005524">
    <property type="term" value="F:ATP binding"/>
    <property type="evidence" value="ECO:0007669"/>
    <property type="project" value="UniProtKB-UniRule"/>
</dbReference>
<keyword evidence="6 12" id="KW-0547">Nucleotide-binding</keyword>
<comment type="caution">
    <text evidence="12">Lacks conserved residue(s) required for the propagation of feature annotation.</text>
</comment>
<dbReference type="EC" id="6.3.2.13" evidence="12"/>
<dbReference type="GO" id="GO:0004326">
    <property type="term" value="F:tetrahydrofolylpolyglutamate synthase activity"/>
    <property type="evidence" value="ECO:0007669"/>
    <property type="project" value="InterPro"/>
</dbReference>
<dbReference type="OrthoDB" id="9800958at2"/>
<evidence type="ECO:0000256" key="5">
    <source>
        <dbReference type="ARBA" id="ARBA00022618"/>
    </source>
</evidence>
<evidence type="ECO:0000313" key="17">
    <source>
        <dbReference type="EMBL" id="VDN46343.1"/>
    </source>
</evidence>
<comment type="cofactor">
    <cofactor evidence="12">
        <name>Mg(2+)</name>
        <dbReference type="ChEBI" id="CHEBI:18420"/>
    </cofactor>
</comment>
<evidence type="ECO:0000259" key="15">
    <source>
        <dbReference type="Pfam" id="PF02875"/>
    </source>
</evidence>
<reference evidence="17 18" key="1">
    <citation type="submission" date="2018-09" db="EMBL/GenBank/DDBJ databases">
        <authorList>
            <person name="Postec A."/>
        </authorList>
    </citation>
    <scope>NUCLEOTIDE SEQUENCE [LARGE SCALE GENOMIC DNA]</scope>
    <source>
        <strain evidence="17">70B-A</strain>
    </source>
</reference>
<evidence type="ECO:0000256" key="3">
    <source>
        <dbReference type="ARBA" id="ARBA00022490"/>
    </source>
</evidence>
<dbReference type="InterPro" id="IPR036565">
    <property type="entry name" value="Mur-like_cat_sf"/>
</dbReference>
<dbReference type="PROSITE" id="PS01011">
    <property type="entry name" value="FOLYLPOLYGLU_SYNT_1"/>
    <property type="match status" value="1"/>
</dbReference>
<dbReference type="EMBL" id="LR130778">
    <property type="protein sequence ID" value="VDN46343.1"/>
    <property type="molecule type" value="Genomic_DNA"/>
</dbReference>
<dbReference type="NCBIfam" id="TIGR01085">
    <property type="entry name" value="murE"/>
    <property type="match status" value="1"/>
</dbReference>
<keyword evidence="11 12" id="KW-0961">Cell wall biogenesis/degradation</keyword>
<evidence type="ECO:0000256" key="12">
    <source>
        <dbReference type="HAMAP-Rule" id="MF_00208"/>
    </source>
</evidence>
<dbReference type="NCBIfam" id="NF001126">
    <property type="entry name" value="PRK00139.1-4"/>
    <property type="match status" value="1"/>
</dbReference>
<feature type="modified residue" description="N6-carboxylysine" evidence="12">
    <location>
        <position position="220"/>
    </location>
</feature>
<feature type="binding site" evidence="12">
    <location>
        <position position="180"/>
    </location>
    <ligand>
        <name>UDP-N-acetyl-alpha-D-muramoyl-L-alanyl-D-glutamate</name>
        <dbReference type="ChEBI" id="CHEBI:83900"/>
    </ligand>
</feature>
<feature type="binding site" evidence="12">
    <location>
        <position position="379"/>
    </location>
    <ligand>
        <name>meso-2,6-diaminopimelate</name>
        <dbReference type="ChEBI" id="CHEBI:57791"/>
    </ligand>
</feature>
<dbReference type="GO" id="GO:0005737">
    <property type="term" value="C:cytoplasm"/>
    <property type="evidence" value="ECO:0007669"/>
    <property type="project" value="UniProtKB-SubCell"/>
</dbReference>
<dbReference type="InterPro" id="IPR013221">
    <property type="entry name" value="Mur_ligase_cen"/>
</dbReference>
<evidence type="ECO:0000313" key="18">
    <source>
        <dbReference type="Proteomes" id="UP000279029"/>
    </source>
</evidence>
<evidence type="ECO:0000256" key="11">
    <source>
        <dbReference type="ARBA" id="ARBA00023316"/>
    </source>
</evidence>
<comment type="similarity">
    <text evidence="2 12">Belongs to the MurCDEF family. MurE subfamily.</text>
</comment>
<dbReference type="HAMAP" id="MF_00208">
    <property type="entry name" value="MurE"/>
    <property type="match status" value="1"/>
</dbReference>
<dbReference type="Gene3D" id="3.40.1190.10">
    <property type="entry name" value="Mur-like, catalytic domain"/>
    <property type="match status" value="1"/>
</dbReference>
<keyword evidence="3 12" id="KW-0963">Cytoplasm</keyword>
<evidence type="ECO:0000256" key="13">
    <source>
        <dbReference type="RuleBase" id="RU004135"/>
    </source>
</evidence>
<organism evidence="17 18">
    <name type="scientific">Petrocella atlantisensis</name>
    <dbReference type="NCBI Taxonomy" id="2173034"/>
    <lineage>
        <taxon>Bacteria</taxon>
        <taxon>Bacillati</taxon>
        <taxon>Bacillota</taxon>
        <taxon>Clostridia</taxon>
        <taxon>Lachnospirales</taxon>
        <taxon>Vallitaleaceae</taxon>
        <taxon>Petrocella</taxon>
    </lineage>
</organism>
<protein>
    <recommendedName>
        <fullName evidence="12">UDP-N-acetylmuramoyl-L-alanyl-D-glutamate--2,6-diaminopimelate ligase</fullName>
        <ecNumber evidence="12">6.3.2.13</ecNumber>
    </recommendedName>
    <alternativeName>
        <fullName evidence="12">Meso-A2pm-adding enzyme</fullName>
    </alternativeName>
    <alternativeName>
        <fullName evidence="12">Meso-diaminopimelate-adding enzyme</fullName>
    </alternativeName>
    <alternativeName>
        <fullName evidence="12">UDP-MurNAc-L-Ala-D-Glu:meso-diaminopimelate ligase</fullName>
    </alternativeName>
    <alternativeName>
        <fullName evidence="12">UDP-MurNAc-tripeptide synthetase</fullName>
    </alternativeName>
    <alternativeName>
        <fullName evidence="12">UDP-N-acetylmuramyl-tripeptide synthetase</fullName>
    </alternativeName>
</protein>
<dbReference type="InterPro" id="IPR018109">
    <property type="entry name" value="Folylpolyglutamate_synth_CS"/>
</dbReference>
<evidence type="ECO:0000256" key="10">
    <source>
        <dbReference type="ARBA" id="ARBA00023306"/>
    </source>
</evidence>
<dbReference type="Gene3D" id="3.90.190.20">
    <property type="entry name" value="Mur ligase, C-terminal domain"/>
    <property type="match status" value="1"/>
</dbReference>
<keyword evidence="12" id="KW-0460">Magnesium</keyword>
<feature type="binding site" evidence="12">
    <location>
        <position position="455"/>
    </location>
    <ligand>
        <name>meso-2,6-diaminopimelate</name>
        <dbReference type="ChEBI" id="CHEBI:57791"/>
    </ligand>
</feature>
<name>A0A3P7P7Z8_9FIRM</name>
<sequence>MKLAGLLENHTYEIIQGTLNVNIKSIHHDSRCVDEGALFICIEGYESDGHQYIHSAIKQGAVAIIVTKEITIEDPDILIVKVKDARETLAHLATRYYNRPTSQFGLIGVTGTNGKTSTVNLIERILRYSNKKTGLIGTIENKIDDLVIPTEHTTPDALELQQLFAKMVEANVNDVVMEVSSHALDLKRVWGAEFDIAVFTNLTLDHLDYHKTMEAYRDAKLKLFMMADDAVINIDDPVGAYIIENTTSERLLTYSCLNHEADLYAGDIHIDIRGTHFLLNYEGKTYKVDIQTPGRFSVYNALAAIGATLLRGVEIEKIVEALGKDSIIEGRFEVIKSESGYYAIVDYAHAPDGLENVLKTIQEFAKGRVITVFGCGGDRDKSKRPIMGRIAASYSDYTVITSDNPRTENPQTIMDEVEVGVIPLKKPYVRIENRIDAIKHGLDSAQKDDIVLVAGKGHEDYQIIGKTKIHMDDKEIIRSHIQEA</sequence>
<dbReference type="InterPro" id="IPR036615">
    <property type="entry name" value="Mur_ligase_C_dom_sf"/>
</dbReference>
<dbReference type="UniPathway" id="UPA00219"/>
<feature type="binding site" evidence="12">
    <location>
        <position position="30"/>
    </location>
    <ligand>
        <name>UDP-N-acetyl-alpha-D-muramoyl-L-alanyl-D-glutamate</name>
        <dbReference type="ChEBI" id="CHEBI:83900"/>
    </ligand>
</feature>
<dbReference type="Pfam" id="PF02875">
    <property type="entry name" value="Mur_ligase_C"/>
    <property type="match status" value="1"/>
</dbReference>
<keyword evidence="4 12" id="KW-0436">Ligase</keyword>
<comment type="PTM">
    <text evidence="12">Carboxylation is probably crucial for Mg(2+) binding and, consequently, for the gamma-phosphate positioning of ATP.</text>
</comment>
<keyword evidence="5 12" id="KW-0132">Cell division</keyword>
<dbReference type="SUPFAM" id="SSF63418">
    <property type="entry name" value="MurE/MurF N-terminal domain"/>
    <property type="match status" value="1"/>
</dbReference>
<evidence type="ECO:0000256" key="1">
    <source>
        <dbReference type="ARBA" id="ARBA00004752"/>
    </source>
</evidence>
<comment type="function">
    <text evidence="12">Catalyzes the addition of meso-diaminopimelic acid to the nucleotide precursor UDP-N-acetylmuramoyl-L-alanyl-D-glutamate (UMAG) in the biosynthesis of bacterial cell-wall peptidoglycan.</text>
</comment>
<accession>A0A3P7P7Z8</accession>
<gene>
    <name evidence="12 17" type="primary">murE</name>
    <name evidence="17" type="ORF">PATL70BA_0488</name>
</gene>
<keyword evidence="7 12" id="KW-0067">ATP-binding</keyword>
<dbReference type="Gene3D" id="3.40.1390.10">
    <property type="entry name" value="MurE/MurF, N-terminal domain"/>
    <property type="match status" value="1"/>
</dbReference>
<dbReference type="AlphaFoldDB" id="A0A3P7P7Z8"/>
<keyword evidence="9 12" id="KW-0573">Peptidoglycan synthesis</keyword>
<dbReference type="InterPro" id="IPR004101">
    <property type="entry name" value="Mur_ligase_C"/>
</dbReference>
<comment type="pathway">
    <text evidence="1 12 13">Cell wall biogenesis; peptidoglycan biosynthesis.</text>
</comment>
<dbReference type="RefSeq" id="WP_125135873.1">
    <property type="nucleotide sequence ID" value="NZ_LR130778.1"/>
</dbReference>
<dbReference type="KEGG" id="cbar:PATL70BA_0488"/>
<feature type="binding site" evidence="12">
    <location>
        <begin position="403"/>
        <end position="406"/>
    </location>
    <ligand>
        <name>meso-2,6-diaminopimelate</name>
        <dbReference type="ChEBI" id="CHEBI:57791"/>
    </ligand>
</feature>
<dbReference type="InterPro" id="IPR005761">
    <property type="entry name" value="UDP-N-AcMur-Glu-dNH2Pim_ligase"/>
</dbReference>
<comment type="subcellular location">
    <subcellularLocation>
        <location evidence="12 13">Cytoplasm</location>
    </subcellularLocation>
</comment>
<dbReference type="Proteomes" id="UP000279029">
    <property type="component" value="Chromosome"/>
</dbReference>
<dbReference type="InterPro" id="IPR000713">
    <property type="entry name" value="Mur_ligase_N"/>
</dbReference>
<feature type="short sequence motif" description="Meso-diaminopimelate recognition motif" evidence="12">
    <location>
        <begin position="403"/>
        <end position="406"/>
    </location>
</feature>
<dbReference type="Pfam" id="PF01225">
    <property type="entry name" value="Mur_ligase"/>
    <property type="match status" value="1"/>
</dbReference>
<dbReference type="InterPro" id="IPR035911">
    <property type="entry name" value="MurE/MurF_N"/>
</dbReference>
<dbReference type="PANTHER" id="PTHR23135:SF4">
    <property type="entry name" value="UDP-N-ACETYLMURAMOYL-L-ALANYL-D-GLUTAMATE--2,6-DIAMINOPIMELATE LIGASE MURE HOMOLOG, CHLOROPLASTIC"/>
    <property type="match status" value="1"/>
</dbReference>
<evidence type="ECO:0000256" key="8">
    <source>
        <dbReference type="ARBA" id="ARBA00022960"/>
    </source>
</evidence>
<proteinExistence type="inferred from homology"/>
<keyword evidence="18" id="KW-1185">Reference proteome</keyword>